<dbReference type="GO" id="GO:0016747">
    <property type="term" value="F:acyltransferase activity, transferring groups other than amino-acyl groups"/>
    <property type="evidence" value="ECO:0007669"/>
    <property type="project" value="InterPro"/>
</dbReference>
<dbReference type="Gene3D" id="3.40.630.30">
    <property type="match status" value="1"/>
</dbReference>
<proteinExistence type="predicted"/>
<dbReference type="RefSeq" id="WP_079725589.1">
    <property type="nucleotide sequence ID" value="NZ_BMCL01000001.1"/>
</dbReference>
<dbReference type="OrthoDB" id="5295305at2"/>
<feature type="domain" description="N-acetyltransferase" evidence="1">
    <location>
        <begin position="30"/>
        <end position="184"/>
    </location>
</feature>
<dbReference type="AlphaFoldDB" id="A0A1T5LWW1"/>
<keyword evidence="2" id="KW-0808">Transferase</keyword>
<dbReference type="SUPFAM" id="SSF55729">
    <property type="entry name" value="Acyl-CoA N-acyltransferases (Nat)"/>
    <property type="match status" value="1"/>
</dbReference>
<gene>
    <name evidence="2" type="ORF">SAMN06296058_3195</name>
</gene>
<keyword evidence="3" id="KW-1185">Reference proteome</keyword>
<name>A0A1T5LWW1_9GAMM</name>
<dbReference type="PANTHER" id="PTHR43610">
    <property type="entry name" value="BLL6696 PROTEIN"/>
    <property type="match status" value="1"/>
</dbReference>
<dbReference type="Proteomes" id="UP000190341">
    <property type="component" value="Unassembled WGS sequence"/>
</dbReference>
<evidence type="ECO:0000313" key="3">
    <source>
        <dbReference type="Proteomes" id="UP000190341"/>
    </source>
</evidence>
<dbReference type="InterPro" id="IPR016181">
    <property type="entry name" value="Acyl_CoA_acyltransferase"/>
</dbReference>
<organism evidence="2 3">
    <name type="scientific">Pseudoxanthomonas indica</name>
    <dbReference type="NCBI Taxonomy" id="428993"/>
    <lineage>
        <taxon>Bacteria</taxon>
        <taxon>Pseudomonadati</taxon>
        <taxon>Pseudomonadota</taxon>
        <taxon>Gammaproteobacteria</taxon>
        <taxon>Lysobacterales</taxon>
        <taxon>Lysobacteraceae</taxon>
        <taxon>Pseudoxanthomonas</taxon>
    </lineage>
</organism>
<dbReference type="PANTHER" id="PTHR43610:SF1">
    <property type="entry name" value="N-ACETYLTRANSFERASE DOMAIN-CONTAINING PROTEIN"/>
    <property type="match status" value="1"/>
</dbReference>
<dbReference type="EMBL" id="FUZV01000002">
    <property type="protein sequence ID" value="SKC80058.1"/>
    <property type="molecule type" value="Genomic_DNA"/>
</dbReference>
<reference evidence="2 3" key="1">
    <citation type="submission" date="2017-02" db="EMBL/GenBank/DDBJ databases">
        <authorList>
            <person name="Peterson S.W."/>
        </authorList>
    </citation>
    <scope>NUCLEOTIDE SEQUENCE [LARGE SCALE GENOMIC DNA]</scope>
    <source>
        <strain evidence="2 3">P15</strain>
    </source>
</reference>
<dbReference type="PROSITE" id="PS51186">
    <property type="entry name" value="GNAT"/>
    <property type="match status" value="1"/>
</dbReference>
<dbReference type="STRING" id="428993.SAMN06296058_3195"/>
<dbReference type="InterPro" id="IPR000182">
    <property type="entry name" value="GNAT_dom"/>
</dbReference>
<sequence>MSLMPDAWRQAPTLQGRHVRLEPLLAEHAEGLRAALAGDELAELWYTNVPRVADVDRWLADVLEQQAQGKWLAFVVRDGAGEIVGSTRFYDLDAGVPRISIGYTWYAPRVQRTGLNSEAKLLLLGHCFDTLGCISVVLETSWFNHRSRTAIARLGAHQDGVLRNHRRHADGTVRDTVIFSILDNEWPAVRSNLLARLAQHEPQT</sequence>
<protein>
    <submittedName>
        <fullName evidence="2">Protein N-acetyltransferase, RimJ/RimL family</fullName>
    </submittedName>
</protein>
<evidence type="ECO:0000313" key="2">
    <source>
        <dbReference type="EMBL" id="SKC80058.1"/>
    </source>
</evidence>
<evidence type="ECO:0000259" key="1">
    <source>
        <dbReference type="PROSITE" id="PS51186"/>
    </source>
</evidence>
<accession>A0A1T5LWW1</accession>
<dbReference type="Pfam" id="PF13302">
    <property type="entry name" value="Acetyltransf_3"/>
    <property type="match status" value="1"/>
</dbReference>